<feature type="compositionally biased region" description="Basic residues" evidence="1">
    <location>
        <begin position="181"/>
        <end position="192"/>
    </location>
</feature>
<comment type="caution">
    <text evidence="2">The sequence shown here is derived from an EMBL/GenBank/DDBJ whole genome shotgun (WGS) entry which is preliminary data.</text>
</comment>
<sequence length="492" mass="55791">MDKCKIRLGYNVVPPPYTRNFMPPKPDLVYPSLDDFVDVSESVVKKPTIETNEPKTVKKDSVTKKTVNEEEQLQALVDRKKVIITEATIRRVLQLEYAKGVYCLPNEDKQVDGMSTHSAVYVIPSHTKKVFSNMRRIGKDFSSVITPLFTTMLVQAQVDMGKGSTMQSTPPTYTIQPRTSKPQKKQKTKKSKNKDTHKTQPSDHTNEALNKDNILVQSNDLPLSRVNILGTGEDKLKLKDLMELYTKLSYRVGLSAKVESYDEESLGEEDASKQVRKIVDIDADKELTLIDETTKEQRRLNDQDEIMFDVNADLQGEEVFVDKEAQNFQSVVEEVIEDINTAGINETDSTTAPITTTITINELTLAQVLVEIKTSKPKAKGIIMQEPSEAPTTTILIPSKVQGKGKARIKADYELAQRLQAEEQEQLTDAEKVKAFMEFLEKRRKFFATNRAEEKRNKPPTKAQQRSFMCNYLKTMDGWKPRALKTKSFAEI</sequence>
<protein>
    <submittedName>
        <fullName evidence="2">Uncharacterized protein</fullName>
    </submittedName>
</protein>
<proteinExistence type="predicted"/>
<gene>
    <name evidence="2" type="ORF">Tci_005407</name>
</gene>
<accession>A0A6L2J998</accession>
<feature type="compositionally biased region" description="Polar residues" evidence="1">
    <location>
        <begin position="164"/>
        <end position="175"/>
    </location>
</feature>
<organism evidence="2">
    <name type="scientific">Tanacetum cinerariifolium</name>
    <name type="common">Dalmatian daisy</name>
    <name type="synonym">Chrysanthemum cinerariifolium</name>
    <dbReference type="NCBI Taxonomy" id="118510"/>
    <lineage>
        <taxon>Eukaryota</taxon>
        <taxon>Viridiplantae</taxon>
        <taxon>Streptophyta</taxon>
        <taxon>Embryophyta</taxon>
        <taxon>Tracheophyta</taxon>
        <taxon>Spermatophyta</taxon>
        <taxon>Magnoliopsida</taxon>
        <taxon>eudicotyledons</taxon>
        <taxon>Gunneridae</taxon>
        <taxon>Pentapetalae</taxon>
        <taxon>asterids</taxon>
        <taxon>campanulids</taxon>
        <taxon>Asterales</taxon>
        <taxon>Asteraceae</taxon>
        <taxon>Asteroideae</taxon>
        <taxon>Anthemideae</taxon>
        <taxon>Anthemidinae</taxon>
        <taxon>Tanacetum</taxon>
    </lineage>
</organism>
<name>A0A6L2J998_TANCI</name>
<reference evidence="2" key="1">
    <citation type="journal article" date="2019" name="Sci. Rep.">
        <title>Draft genome of Tanacetum cinerariifolium, the natural source of mosquito coil.</title>
        <authorList>
            <person name="Yamashiro T."/>
            <person name="Shiraishi A."/>
            <person name="Satake H."/>
            <person name="Nakayama K."/>
        </authorList>
    </citation>
    <scope>NUCLEOTIDE SEQUENCE</scope>
</reference>
<evidence type="ECO:0000256" key="1">
    <source>
        <dbReference type="SAM" id="MobiDB-lite"/>
    </source>
</evidence>
<feature type="compositionally biased region" description="Basic and acidic residues" evidence="1">
    <location>
        <begin position="193"/>
        <end position="210"/>
    </location>
</feature>
<evidence type="ECO:0000313" key="2">
    <source>
        <dbReference type="EMBL" id="GEU33429.1"/>
    </source>
</evidence>
<dbReference type="EMBL" id="BKCJ010000463">
    <property type="protein sequence ID" value="GEU33429.1"/>
    <property type="molecule type" value="Genomic_DNA"/>
</dbReference>
<dbReference type="AlphaFoldDB" id="A0A6L2J998"/>
<feature type="region of interest" description="Disordered" evidence="1">
    <location>
        <begin position="162"/>
        <end position="213"/>
    </location>
</feature>